<dbReference type="SUPFAM" id="SSF57667">
    <property type="entry name" value="beta-beta-alpha zinc fingers"/>
    <property type="match status" value="1"/>
</dbReference>
<dbReference type="Pfam" id="PF04082">
    <property type="entry name" value="Fungal_trans"/>
    <property type="match status" value="1"/>
</dbReference>
<dbReference type="GO" id="GO:0000981">
    <property type="term" value="F:DNA-binding transcription factor activity, RNA polymerase II-specific"/>
    <property type="evidence" value="ECO:0007669"/>
    <property type="project" value="InterPro"/>
</dbReference>
<dbReference type="FunFam" id="3.30.160.60:FF:002343">
    <property type="entry name" value="Zinc finger protein 33A"/>
    <property type="match status" value="1"/>
</dbReference>
<dbReference type="PANTHER" id="PTHR40626:SF11">
    <property type="entry name" value="ZINC FINGER PROTEIN YPR022C"/>
    <property type="match status" value="1"/>
</dbReference>
<evidence type="ECO:0000256" key="6">
    <source>
        <dbReference type="ARBA" id="ARBA00023242"/>
    </source>
</evidence>
<dbReference type="Proteomes" id="UP000190744">
    <property type="component" value="Unassembled WGS sequence"/>
</dbReference>
<dbReference type="EMBL" id="LJBN01000179">
    <property type="protein sequence ID" value="OOQ84513.1"/>
    <property type="molecule type" value="Genomic_DNA"/>
</dbReference>
<dbReference type="PANTHER" id="PTHR40626">
    <property type="entry name" value="MIP31509P"/>
    <property type="match status" value="1"/>
</dbReference>
<evidence type="ECO:0000256" key="2">
    <source>
        <dbReference type="ARBA" id="ARBA00022723"/>
    </source>
</evidence>
<evidence type="ECO:0000256" key="8">
    <source>
        <dbReference type="SAM" id="MobiDB-lite"/>
    </source>
</evidence>
<evidence type="ECO:0000313" key="10">
    <source>
        <dbReference type="EMBL" id="OOQ84513.1"/>
    </source>
</evidence>
<dbReference type="AlphaFoldDB" id="A0A1S9RG80"/>
<name>A0A1S9RG80_PENBI</name>
<evidence type="ECO:0000256" key="1">
    <source>
        <dbReference type="ARBA" id="ARBA00004123"/>
    </source>
</evidence>
<feature type="compositionally biased region" description="Polar residues" evidence="8">
    <location>
        <begin position="62"/>
        <end position="73"/>
    </location>
</feature>
<dbReference type="CDD" id="cd12148">
    <property type="entry name" value="fungal_TF_MHR"/>
    <property type="match status" value="1"/>
</dbReference>
<evidence type="ECO:0000256" key="4">
    <source>
        <dbReference type="ARBA" id="ARBA00022771"/>
    </source>
</evidence>
<protein>
    <recommendedName>
        <fullName evidence="9">C2H2-type domain-containing protein</fullName>
    </recommendedName>
</protein>
<evidence type="ECO:0000313" key="11">
    <source>
        <dbReference type="Proteomes" id="UP000190744"/>
    </source>
</evidence>
<evidence type="ECO:0000256" key="3">
    <source>
        <dbReference type="ARBA" id="ARBA00022737"/>
    </source>
</evidence>
<comment type="subcellular location">
    <subcellularLocation>
        <location evidence="1">Nucleus</location>
    </subcellularLocation>
</comment>
<feature type="region of interest" description="Disordered" evidence="8">
    <location>
        <begin position="58"/>
        <end position="93"/>
    </location>
</feature>
<evidence type="ECO:0000256" key="5">
    <source>
        <dbReference type="ARBA" id="ARBA00022833"/>
    </source>
</evidence>
<evidence type="ECO:0000256" key="7">
    <source>
        <dbReference type="PROSITE-ProRule" id="PRU00042"/>
    </source>
</evidence>
<dbReference type="GO" id="GO:0005634">
    <property type="term" value="C:nucleus"/>
    <property type="evidence" value="ECO:0007669"/>
    <property type="project" value="UniProtKB-SubCell"/>
</dbReference>
<organism evidence="10 11">
    <name type="scientific">Penicillium brasilianum</name>
    <dbReference type="NCBI Taxonomy" id="104259"/>
    <lineage>
        <taxon>Eukaryota</taxon>
        <taxon>Fungi</taxon>
        <taxon>Dikarya</taxon>
        <taxon>Ascomycota</taxon>
        <taxon>Pezizomycotina</taxon>
        <taxon>Eurotiomycetes</taxon>
        <taxon>Eurotiomycetidae</taxon>
        <taxon>Eurotiales</taxon>
        <taxon>Aspergillaceae</taxon>
        <taxon>Penicillium</taxon>
    </lineage>
</organism>
<feature type="domain" description="C2H2-type" evidence="9">
    <location>
        <begin position="40"/>
        <end position="67"/>
    </location>
</feature>
<dbReference type="PROSITE" id="PS00028">
    <property type="entry name" value="ZINC_FINGER_C2H2_1"/>
    <property type="match status" value="2"/>
</dbReference>
<proteinExistence type="predicted"/>
<feature type="domain" description="C2H2-type" evidence="9">
    <location>
        <begin position="12"/>
        <end position="39"/>
    </location>
</feature>
<evidence type="ECO:0000259" key="9">
    <source>
        <dbReference type="PROSITE" id="PS50157"/>
    </source>
</evidence>
<keyword evidence="5" id="KW-0862">Zinc</keyword>
<reference evidence="11" key="1">
    <citation type="submission" date="2015-09" db="EMBL/GenBank/DDBJ databases">
        <authorList>
            <person name="Fill T.P."/>
            <person name="Baretta J.F."/>
            <person name="de Almeida L.G."/>
            <person name="Rocha M."/>
            <person name="de Souza D.H."/>
            <person name="Malavazi I."/>
            <person name="Cerdeira L.T."/>
            <person name="Hong H."/>
            <person name="Samborskyy M."/>
            <person name="de Vasconcelos A.T."/>
            <person name="Leadlay P."/>
            <person name="Rodrigues-Filho E."/>
        </authorList>
    </citation>
    <scope>NUCLEOTIDE SEQUENCE [LARGE SCALE GENOMIC DNA]</scope>
    <source>
        <strain evidence="11">LaBioMMi 136</strain>
    </source>
</reference>
<accession>A0A1S9RG80</accession>
<dbReference type="InterPro" id="IPR036236">
    <property type="entry name" value="Znf_C2H2_sf"/>
</dbReference>
<dbReference type="InterPro" id="IPR013087">
    <property type="entry name" value="Znf_C2H2_type"/>
</dbReference>
<dbReference type="InterPro" id="IPR007219">
    <property type="entry name" value="XnlR_reg_dom"/>
</dbReference>
<dbReference type="GO" id="GO:0006351">
    <property type="term" value="P:DNA-templated transcription"/>
    <property type="evidence" value="ECO:0007669"/>
    <property type="project" value="InterPro"/>
</dbReference>
<dbReference type="GO" id="GO:0000785">
    <property type="term" value="C:chromatin"/>
    <property type="evidence" value="ECO:0007669"/>
    <property type="project" value="TreeGrafter"/>
</dbReference>
<dbReference type="SMART" id="SM00355">
    <property type="entry name" value="ZnF_C2H2"/>
    <property type="match status" value="2"/>
</dbReference>
<dbReference type="InterPro" id="IPR051059">
    <property type="entry name" value="VerF-like"/>
</dbReference>
<keyword evidence="2" id="KW-0479">Metal-binding</keyword>
<sequence length="761" mass="85606">MPKARSRVKQQRLCPWCSLNFSKEEHLSRHIRSHTKEKPFGCVTCGKTFSRRDSLLRHSKVHSTQGKDSQTPNIRAPSLETDGNPDPTLGDSRVLPMDHGIDPTPSLLAHHEPLSPMWPDKQATASHTQARLPEWLETVIQPPKNVQSQANPQGRLFTPLDNIFNLSMESALHFEPYSQVPTWLADEHFDLDALNSSVMTGTLGIFTPDYTANNDNTDTTIQTLELPHSERKEDQVRQLWFTYIGTHKSGNITPNTTQEQVVLDDQYRQTLSQRLQQRVPNEPLPSTEFLNLCIQLFFTKFNPIFPIVHAPTFRPSVKNSLLLLSICSVGSLFIGSKYAVTQGSIIFERLNKAILASWERYLLSGKGEAIAMIQAALIGQTFALLSGKPRNLLILQTFHGTVTTWARLYKMFEVRQATDHLEAHLETRSPEDSWRAWAQSEEQVRLAAGLHILDAELSELVLTHPLVQHEESLLPLTGSHELWVASNTAQWKMALDRQRSASDFNQNGAIAGSSPLPIGIGLPNRFQLYITLEGINARIANSRASHVTRDQEVFTRFENQLIQFFDQHLHANGASPASDPFCLEVLWHSAFISLLADFNCLELAIGREGYKESLSHRDHAHRWASSPNATRCALHGAMILRKVQNTPLGSEPAIHVPRALYRAATVWYIYSEYGVDVHPGSPETSLETPPAVNVEFPEFSQLKMSSQSLIFEANGYRTSRPKSSESSTLCGLVDLLHRIGHWGLSRKFAEQLNFLLKETES</sequence>
<dbReference type="Gene3D" id="3.30.160.60">
    <property type="entry name" value="Classic Zinc Finger"/>
    <property type="match status" value="2"/>
</dbReference>
<dbReference type="PROSITE" id="PS50157">
    <property type="entry name" value="ZINC_FINGER_C2H2_2"/>
    <property type="match status" value="2"/>
</dbReference>
<dbReference type="Pfam" id="PF00096">
    <property type="entry name" value="zf-C2H2"/>
    <property type="match status" value="2"/>
</dbReference>
<dbReference type="GO" id="GO:0008270">
    <property type="term" value="F:zinc ion binding"/>
    <property type="evidence" value="ECO:0007669"/>
    <property type="project" value="UniProtKB-KW"/>
</dbReference>
<keyword evidence="4 7" id="KW-0863">Zinc-finger</keyword>
<keyword evidence="3" id="KW-0677">Repeat</keyword>
<gene>
    <name evidence="10" type="ORF">PEBR_29821</name>
</gene>
<comment type="caution">
    <text evidence="10">The sequence shown here is derived from an EMBL/GenBank/DDBJ whole genome shotgun (WGS) entry which is preliminary data.</text>
</comment>
<keyword evidence="6" id="KW-0539">Nucleus</keyword>
<dbReference type="GO" id="GO:0000978">
    <property type="term" value="F:RNA polymerase II cis-regulatory region sequence-specific DNA binding"/>
    <property type="evidence" value="ECO:0007669"/>
    <property type="project" value="InterPro"/>
</dbReference>